<proteinExistence type="predicted"/>
<comment type="caution">
    <text evidence="1">The sequence shown here is derived from an EMBL/GenBank/DDBJ whole genome shotgun (WGS) entry which is preliminary data.</text>
</comment>
<keyword evidence="2" id="KW-1185">Reference proteome</keyword>
<evidence type="ECO:0000313" key="2">
    <source>
        <dbReference type="Proteomes" id="UP000245119"/>
    </source>
</evidence>
<name>A0A2T7NQX7_POMCA</name>
<sequence length="88" mass="9507">MELDIPRSAVVLGNGGSTPALSDVVVAFCRSSSYTAKHSIENNNNNTTEDYNNANMPSAFGLRESEVITKYTSSRHNPELTQFSVVGP</sequence>
<protein>
    <submittedName>
        <fullName evidence="1">Uncharacterized protein</fullName>
    </submittedName>
</protein>
<dbReference type="Proteomes" id="UP000245119">
    <property type="component" value="Linkage Group LG10"/>
</dbReference>
<reference evidence="1 2" key="1">
    <citation type="submission" date="2018-04" db="EMBL/GenBank/DDBJ databases">
        <title>The genome of golden apple snail Pomacea canaliculata provides insight into stress tolerance and invasive adaptation.</title>
        <authorList>
            <person name="Liu C."/>
            <person name="Liu B."/>
            <person name="Ren Y."/>
            <person name="Zhang Y."/>
            <person name="Wang H."/>
            <person name="Li S."/>
            <person name="Jiang F."/>
            <person name="Yin L."/>
            <person name="Zhang G."/>
            <person name="Qian W."/>
            <person name="Fan W."/>
        </authorList>
    </citation>
    <scope>NUCLEOTIDE SEQUENCE [LARGE SCALE GENOMIC DNA]</scope>
    <source>
        <strain evidence="1">SZHN2017</strain>
        <tissue evidence="1">Muscle</tissue>
    </source>
</reference>
<dbReference type="AlphaFoldDB" id="A0A2T7NQX7"/>
<organism evidence="1 2">
    <name type="scientific">Pomacea canaliculata</name>
    <name type="common">Golden apple snail</name>
    <dbReference type="NCBI Taxonomy" id="400727"/>
    <lineage>
        <taxon>Eukaryota</taxon>
        <taxon>Metazoa</taxon>
        <taxon>Spiralia</taxon>
        <taxon>Lophotrochozoa</taxon>
        <taxon>Mollusca</taxon>
        <taxon>Gastropoda</taxon>
        <taxon>Caenogastropoda</taxon>
        <taxon>Architaenioglossa</taxon>
        <taxon>Ampullarioidea</taxon>
        <taxon>Ampullariidae</taxon>
        <taxon>Pomacea</taxon>
    </lineage>
</organism>
<evidence type="ECO:0000313" key="1">
    <source>
        <dbReference type="EMBL" id="PVD23577.1"/>
    </source>
</evidence>
<dbReference type="EMBL" id="PZQS01000010">
    <property type="protein sequence ID" value="PVD23577.1"/>
    <property type="molecule type" value="Genomic_DNA"/>
</dbReference>
<accession>A0A2T7NQX7</accession>
<dbReference type="OrthoDB" id="6252992at2759"/>
<gene>
    <name evidence="1" type="ORF">C0Q70_16849</name>
</gene>